<dbReference type="InterPro" id="IPR000571">
    <property type="entry name" value="Znf_CCCH"/>
</dbReference>
<accession>A0A177B9X1</accession>
<feature type="zinc finger region" description="C3H1-type" evidence="5">
    <location>
        <begin position="88"/>
        <end position="115"/>
    </location>
</feature>
<evidence type="ECO:0000256" key="4">
    <source>
        <dbReference type="ARBA" id="ARBA00022833"/>
    </source>
</evidence>
<dbReference type="Pfam" id="PF16131">
    <property type="entry name" value="Torus"/>
    <property type="match status" value="1"/>
</dbReference>
<evidence type="ECO:0000313" key="8">
    <source>
        <dbReference type="Proteomes" id="UP000078046"/>
    </source>
</evidence>
<dbReference type="PROSITE" id="PS50103">
    <property type="entry name" value="ZF_C3H1"/>
    <property type="match status" value="2"/>
</dbReference>
<evidence type="ECO:0000256" key="5">
    <source>
        <dbReference type="PROSITE-ProRule" id="PRU00723"/>
    </source>
</evidence>
<comment type="similarity">
    <text evidence="1">Belongs to the ZC3H15/TMA46 family.</text>
</comment>
<evidence type="ECO:0000256" key="3">
    <source>
        <dbReference type="ARBA" id="ARBA00022771"/>
    </source>
</evidence>
<dbReference type="GO" id="GO:0002181">
    <property type="term" value="P:cytoplasmic translation"/>
    <property type="evidence" value="ECO:0007669"/>
    <property type="project" value="TreeGrafter"/>
</dbReference>
<dbReference type="PANTHER" id="PTHR12681:SF0">
    <property type="entry name" value="ZINC FINGER CCCH DOMAIN-CONTAINING PROTEIN 15"/>
    <property type="match status" value="1"/>
</dbReference>
<dbReference type="AlphaFoldDB" id="A0A177B9X1"/>
<proteinExistence type="inferred from homology"/>
<comment type="caution">
    <text evidence="7">The sequence shown here is derived from an EMBL/GenBank/DDBJ whole genome shotgun (WGS) entry which is preliminary data.</text>
</comment>
<keyword evidence="8" id="KW-1185">Reference proteome</keyword>
<dbReference type="GO" id="GO:0005829">
    <property type="term" value="C:cytosol"/>
    <property type="evidence" value="ECO:0007669"/>
    <property type="project" value="TreeGrafter"/>
</dbReference>
<dbReference type="SUPFAM" id="SSF90229">
    <property type="entry name" value="CCCH zinc finger"/>
    <property type="match status" value="1"/>
</dbReference>
<dbReference type="InterPro" id="IPR036855">
    <property type="entry name" value="Znf_CCCH_sf"/>
</dbReference>
<keyword evidence="4 5" id="KW-0862">Zinc</keyword>
<dbReference type="PANTHER" id="PTHR12681">
    <property type="entry name" value="ZINC FINGER-CONTAINING PROTEIN P48ZNF"/>
    <property type="match status" value="1"/>
</dbReference>
<name>A0A177B9X1_9BILA</name>
<dbReference type="InterPro" id="IPR032297">
    <property type="entry name" value="Torus"/>
</dbReference>
<dbReference type="Pfam" id="PF16543">
    <property type="entry name" value="DFRP_C"/>
    <property type="match status" value="1"/>
</dbReference>
<dbReference type="EMBL" id="LWCA01000145">
    <property type="protein sequence ID" value="OAF70462.1"/>
    <property type="molecule type" value="Genomic_DNA"/>
</dbReference>
<dbReference type="OrthoDB" id="278280at2759"/>
<reference evidence="7 8" key="1">
    <citation type="submission" date="2016-04" db="EMBL/GenBank/DDBJ databases">
        <title>The genome of Intoshia linei affirms orthonectids as highly simplified spiralians.</title>
        <authorList>
            <person name="Mikhailov K.V."/>
            <person name="Slusarev G.S."/>
            <person name="Nikitin M.A."/>
            <person name="Logacheva M.D."/>
            <person name="Penin A."/>
            <person name="Aleoshin V."/>
            <person name="Panchin Y.V."/>
        </authorList>
    </citation>
    <scope>NUCLEOTIDE SEQUENCE [LARGE SCALE GENOMIC DNA]</scope>
    <source>
        <strain evidence="7">Intl2013</strain>
        <tissue evidence="7">Whole animal</tissue>
    </source>
</reference>
<dbReference type="Proteomes" id="UP000078046">
    <property type="component" value="Unassembled WGS sequence"/>
</dbReference>
<dbReference type="Gene3D" id="4.10.1000.10">
    <property type="entry name" value="Zinc finger, CCCH-type"/>
    <property type="match status" value="1"/>
</dbReference>
<keyword evidence="3 5" id="KW-0863">Zinc-finger</keyword>
<sequence>MPKKPTITKNEPKKERVTIDRTFGLKNKKGAKQQKFITNVKNQKTADDIEKQQLNFQKKNKKLKDEQERKELNMLFKTFVPKNKEDENTKNILCLFFKNGKCSKGKKCKFSHDLSQIRKSEKRSVFEDDAKDNDLNLPNDSNNLTRTNKICKHFLEAIDKSKYGWFWQCPNGEKCVFRHSLPKDYVLKKKKKKVAQVNVEDAIMKELLTLQSAIAEGAELTQISLENFIEWKEYKKSVKRKAIKSDIKIKKTNVKKGVIVKLTGREIFSMKIGQNTKNDTIAADKEEILNINFDKKDDCQIQNINLKNFENRYLSKLKKAQKMSQSEDIIDDIDEDLFLCSESDESQISESENQPNTPKMNILDKVEIKNLDNLSIN</sequence>
<dbReference type="Gene3D" id="6.20.400.10">
    <property type="match status" value="1"/>
</dbReference>
<gene>
    <name evidence="7" type="ORF">A3Q56_01770</name>
</gene>
<organism evidence="7 8">
    <name type="scientific">Intoshia linei</name>
    <dbReference type="NCBI Taxonomy" id="1819745"/>
    <lineage>
        <taxon>Eukaryota</taxon>
        <taxon>Metazoa</taxon>
        <taxon>Spiralia</taxon>
        <taxon>Lophotrochozoa</taxon>
        <taxon>Mesozoa</taxon>
        <taxon>Orthonectida</taxon>
        <taxon>Rhopaluridae</taxon>
        <taxon>Intoshia</taxon>
    </lineage>
</organism>
<feature type="zinc finger region" description="C3H1-type" evidence="5">
    <location>
        <begin position="145"/>
        <end position="182"/>
    </location>
</feature>
<dbReference type="SMART" id="SM00356">
    <property type="entry name" value="ZnF_C3H1"/>
    <property type="match status" value="2"/>
</dbReference>
<evidence type="ECO:0000256" key="2">
    <source>
        <dbReference type="ARBA" id="ARBA00022723"/>
    </source>
</evidence>
<evidence type="ECO:0000313" key="7">
    <source>
        <dbReference type="EMBL" id="OAF70462.1"/>
    </source>
</evidence>
<keyword evidence="2 5" id="KW-0479">Metal-binding</keyword>
<feature type="domain" description="C3H1-type" evidence="6">
    <location>
        <begin position="88"/>
        <end position="115"/>
    </location>
</feature>
<protein>
    <submittedName>
        <fullName evidence="7">Zinc finger CCCH domain-containing protein 15</fullName>
    </submittedName>
</protein>
<dbReference type="InterPro" id="IPR032378">
    <property type="entry name" value="ZC3H15/TMA46_C"/>
</dbReference>
<dbReference type="GO" id="GO:0008270">
    <property type="term" value="F:zinc ion binding"/>
    <property type="evidence" value="ECO:0007669"/>
    <property type="project" value="UniProtKB-KW"/>
</dbReference>
<evidence type="ECO:0000259" key="6">
    <source>
        <dbReference type="PROSITE" id="PS50103"/>
    </source>
</evidence>
<evidence type="ECO:0000256" key="1">
    <source>
        <dbReference type="ARBA" id="ARBA00010043"/>
    </source>
</evidence>
<dbReference type="GO" id="GO:0003729">
    <property type="term" value="F:mRNA binding"/>
    <property type="evidence" value="ECO:0007669"/>
    <property type="project" value="TreeGrafter"/>
</dbReference>
<feature type="domain" description="C3H1-type" evidence="6">
    <location>
        <begin position="145"/>
        <end position="182"/>
    </location>
</feature>